<evidence type="ECO:0000259" key="2">
    <source>
        <dbReference type="Pfam" id="PF10551"/>
    </source>
</evidence>
<name>A0AAV3QQC4_LITER</name>
<evidence type="ECO:0000256" key="1">
    <source>
        <dbReference type="RuleBase" id="RU367018"/>
    </source>
</evidence>
<dbReference type="InterPro" id="IPR018289">
    <property type="entry name" value="MULE_transposase_dom"/>
</dbReference>
<keyword evidence="1" id="KW-0539">Nucleus</keyword>
<feature type="domain" description="MULE transposase" evidence="2">
    <location>
        <begin position="67"/>
        <end position="126"/>
    </location>
</feature>
<dbReference type="EMBL" id="BAABME010022650">
    <property type="protein sequence ID" value="GAA0166282.1"/>
    <property type="molecule type" value="Genomic_DNA"/>
</dbReference>
<keyword evidence="1" id="KW-0479">Metal-binding</keyword>
<keyword evidence="1" id="KW-0862">Zinc</keyword>
<accession>A0AAV3QQC4</accession>
<dbReference type="PANTHER" id="PTHR31669">
    <property type="entry name" value="PROTEIN FAR1-RELATED SEQUENCE 10-RELATED"/>
    <property type="match status" value="1"/>
</dbReference>
<dbReference type="GO" id="GO:0008270">
    <property type="term" value="F:zinc ion binding"/>
    <property type="evidence" value="ECO:0007669"/>
    <property type="project" value="UniProtKB-UniRule"/>
</dbReference>
<keyword evidence="1" id="KW-0863">Zinc-finger</keyword>
<comment type="subcellular location">
    <subcellularLocation>
        <location evidence="1">Nucleus</location>
    </subcellularLocation>
</comment>
<reference evidence="3 4" key="1">
    <citation type="submission" date="2024-01" db="EMBL/GenBank/DDBJ databases">
        <title>The complete chloroplast genome sequence of Lithospermum erythrorhizon: insights into the phylogenetic relationship among Boraginaceae species and the maternal lineages of purple gromwells.</title>
        <authorList>
            <person name="Okada T."/>
            <person name="Watanabe K."/>
        </authorList>
    </citation>
    <scope>NUCLEOTIDE SEQUENCE [LARGE SCALE GENOMIC DNA]</scope>
</reference>
<proteinExistence type="inferred from homology"/>
<evidence type="ECO:0000313" key="3">
    <source>
        <dbReference type="EMBL" id="GAA0166282.1"/>
    </source>
</evidence>
<dbReference type="Proteomes" id="UP001454036">
    <property type="component" value="Unassembled WGS sequence"/>
</dbReference>
<dbReference type="GO" id="GO:0006355">
    <property type="term" value="P:regulation of DNA-templated transcription"/>
    <property type="evidence" value="ECO:0007669"/>
    <property type="project" value="UniProtKB-UniRule"/>
</dbReference>
<keyword evidence="4" id="KW-1185">Reference proteome</keyword>
<dbReference type="Pfam" id="PF10551">
    <property type="entry name" value="MULE"/>
    <property type="match status" value="1"/>
</dbReference>
<dbReference type="PANTHER" id="PTHR31669:SF251">
    <property type="entry name" value="PROTEIN FAR1-RELATED SEQUENCE"/>
    <property type="match status" value="1"/>
</dbReference>
<gene>
    <name evidence="3" type="ORF">LIER_40162</name>
</gene>
<dbReference type="InterPro" id="IPR031052">
    <property type="entry name" value="FHY3/FAR1"/>
</dbReference>
<dbReference type="AlphaFoldDB" id="A0AAV3QQC4"/>
<sequence length="190" mass="21475">MHQAKGVLKVLGLDTKIDACTNDCMLYWEEHAMFARHLDGNRMTKRMIQHKKMERRIGFREKFLGIFFCFNHHKGTCVLGGTLLYEETATAFKWLFDTFIQCMNYKLPQTVMTNQAPAIAVAVRESSIISLAMLIPRPSLSMVGNVCWFHVLTAGLLLISSGFNLFMDSGHNSHRHGSSLTSQAGKIPHN</sequence>
<comment type="function">
    <text evidence="1">Putative transcription activator involved in regulating light control of development.</text>
</comment>
<protein>
    <recommendedName>
        <fullName evidence="1">Protein FAR1-RELATED SEQUENCE</fullName>
    </recommendedName>
</protein>
<evidence type="ECO:0000313" key="4">
    <source>
        <dbReference type="Proteomes" id="UP001454036"/>
    </source>
</evidence>
<comment type="caution">
    <text evidence="3">The sequence shown here is derived from an EMBL/GenBank/DDBJ whole genome shotgun (WGS) entry which is preliminary data.</text>
</comment>
<comment type="similarity">
    <text evidence="1">Belongs to the FHY3/FAR1 family.</text>
</comment>
<dbReference type="GO" id="GO:0005634">
    <property type="term" value="C:nucleus"/>
    <property type="evidence" value="ECO:0007669"/>
    <property type="project" value="UniProtKB-SubCell"/>
</dbReference>
<organism evidence="3 4">
    <name type="scientific">Lithospermum erythrorhizon</name>
    <name type="common">Purple gromwell</name>
    <name type="synonym">Lithospermum officinale var. erythrorhizon</name>
    <dbReference type="NCBI Taxonomy" id="34254"/>
    <lineage>
        <taxon>Eukaryota</taxon>
        <taxon>Viridiplantae</taxon>
        <taxon>Streptophyta</taxon>
        <taxon>Embryophyta</taxon>
        <taxon>Tracheophyta</taxon>
        <taxon>Spermatophyta</taxon>
        <taxon>Magnoliopsida</taxon>
        <taxon>eudicotyledons</taxon>
        <taxon>Gunneridae</taxon>
        <taxon>Pentapetalae</taxon>
        <taxon>asterids</taxon>
        <taxon>lamiids</taxon>
        <taxon>Boraginales</taxon>
        <taxon>Boraginaceae</taxon>
        <taxon>Boraginoideae</taxon>
        <taxon>Lithospermeae</taxon>
        <taxon>Lithospermum</taxon>
    </lineage>
</organism>